<keyword evidence="2" id="KW-0677">Repeat</keyword>
<dbReference type="SUPFAM" id="SSF48452">
    <property type="entry name" value="TPR-like"/>
    <property type="match status" value="1"/>
</dbReference>
<keyword evidence="7" id="KW-1185">Reference proteome</keyword>
<evidence type="ECO:0000256" key="1">
    <source>
        <dbReference type="ARBA" id="ARBA00004196"/>
    </source>
</evidence>
<organism evidence="6 7">
    <name type="scientific">Craterilacuibacter sinensis</name>
    <dbReference type="NCBI Taxonomy" id="2686017"/>
    <lineage>
        <taxon>Bacteria</taxon>
        <taxon>Pseudomonadati</taxon>
        <taxon>Pseudomonadota</taxon>
        <taxon>Betaproteobacteria</taxon>
        <taxon>Neisseriales</taxon>
        <taxon>Neisseriaceae</taxon>
        <taxon>Craterilacuibacter</taxon>
    </lineage>
</organism>
<gene>
    <name evidence="6" type="primary">ccmI</name>
    <name evidence="6" type="ORF">GQF02_09915</name>
</gene>
<sequence length="277" mass="30217">MTAFLLAVLGLSLLIALAFVWPLWCPPKESCTDLRPVQDDDWLMLEQQRANGELNKDQAEALRQDLARRMAEEEKTAPALASAASGRLAPVLLGTALCLTLTLSAATYAYLGRFDMVNGVQPDSPMLADDMVHKLAARLAANPDDKAGWAMLAHSYYVLGDYDAAVDAFARIEPSLDEEPNLLAEYGMALVMAPAGKQPHPPLAILQRAIAHNPDDSALHVFIAQTLMEAKDTARALAHLDKARQLETGDPERLRFIDMMSEAAHEQAAHSNNKARP</sequence>
<dbReference type="GO" id="GO:0030313">
    <property type="term" value="C:cell envelope"/>
    <property type="evidence" value="ECO:0007669"/>
    <property type="project" value="UniProtKB-SubCell"/>
</dbReference>
<keyword evidence="3" id="KW-0201">Cytochrome c-type biogenesis</keyword>
<dbReference type="AlphaFoldDB" id="A0A845BQ48"/>
<dbReference type="InterPro" id="IPR011990">
    <property type="entry name" value="TPR-like_helical_dom_sf"/>
</dbReference>
<feature type="domain" description="Cytochrome c-type biogenesis protein H TPR" evidence="5">
    <location>
        <begin position="135"/>
        <end position="246"/>
    </location>
</feature>
<evidence type="ECO:0000313" key="7">
    <source>
        <dbReference type="Proteomes" id="UP000467214"/>
    </source>
</evidence>
<dbReference type="InterPro" id="IPR051263">
    <property type="entry name" value="C-type_cytochrome_biogenesis"/>
</dbReference>
<evidence type="ECO:0000259" key="5">
    <source>
        <dbReference type="Pfam" id="PF23914"/>
    </source>
</evidence>
<evidence type="ECO:0000256" key="2">
    <source>
        <dbReference type="ARBA" id="ARBA00022737"/>
    </source>
</evidence>
<evidence type="ECO:0000256" key="3">
    <source>
        <dbReference type="ARBA" id="ARBA00022748"/>
    </source>
</evidence>
<dbReference type="NCBIfam" id="TIGR03142">
    <property type="entry name" value="cytochro_ccmI"/>
    <property type="match status" value="1"/>
</dbReference>
<dbReference type="EMBL" id="WSSB01000008">
    <property type="protein sequence ID" value="MXR37288.1"/>
    <property type="molecule type" value="Genomic_DNA"/>
</dbReference>
<dbReference type="RefSeq" id="WP_160796801.1">
    <property type="nucleotide sequence ID" value="NZ_WSSB01000008.1"/>
</dbReference>
<dbReference type="Gene3D" id="1.25.40.10">
    <property type="entry name" value="Tetratricopeptide repeat domain"/>
    <property type="match status" value="1"/>
</dbReference>
<dbReference type="InterPro" id="IPR056413">
    <property type="entry name" value="TPR_CcmH_CycH"/>
</dbReference>
<name>A0A845BQ48_9NEIS</name>
<reference evidence="6 7" key="1">
    <citation type="submission" date="2019-12" db="EMBL/GenBank/DDBJ databases">
        <title>Neisseriaceae gen. nov. sp. Genome sequencing and assembly.</title>
        <authorList>
            <person name="Liu Z."/>
            <person name="Li A."/>
        </authorList>
    </citation>
    <scope>NUCLEOTIDE SEQUENCE [LARGE SCALE GENOMIC DNA]</scope>
    <source>
        <strain evidence="6 7">B2N2-7</strain>
    </source>
</reference>
<dbReference type="Proteomes" id="UP000467214">
    <property type="component" value="Unassembled WGS sequence"/>
</dbReference>
<dbReference type="PANTHER" id="PTHR47870:SF1">
    <property type="entry name" value="CYTOCHROME C-TYPE BIOGENESIS PROTEIN CCMH"/>
    <property type="match status" value="1"/>
</dbReference>
<keyword evidence="4" id="KW-0802">TPR repeat</keyword>
<evidence type="ECO:0000313" key="6">
    <source>
        <dbReference type="EMBL" id="MXR37288.1"/>
    </source>
</evidence>
<comment type="subcellular location">
    <subcellularLocation>
        <location evidence="1">Cell envelope</location>
    </subcellularLocation>
</comment>
<dbReference type="InterPro" id="IPR017560">
    <property type="entry name" value="Cyt_c_biogenesis_CcmI"/>
</dbReference>
<accession>A0A845BQ48</accession>
<protein>
    <submittedName>
        <fullName evidence="6">C-type cytochrome biogenesis protein CcmI</fullName>
    </submittedName>
</protein>
<dbReference type="PANTHER" id="PTHR47870">
    <property type="entry name" value="CYTOCHROME C-TYPE BIOGENESIS PROTEIN CCMH"/>
    <property type="match status" value="1"/>
</dbReference>
<comment type="caution">
    <text evidence="6">The sequence shown here is derived from an EMBL/GenBank/DDBJ whole genome shotgun (WGS) entry which is preliminary data.</text>
</comment>
<dbReference type="GO" id="GO:0017004">
    <property type="term" value="P:cytochrome complex assembly"/>
    <property type="evidence" value="ECO:0007669"/>
    <property type="project" value="UniProtKB-KW"/>
</dbReference>
<evidence type="ECO:0000256" key="4">
    <source>
        <dbReference type="ARBA" id="ARBA00022803"/>
    </source>
</evidence>
<dbReference type="Pfam" id="PF23914">
    <property type="entry name" value="TPR_CcmH_CycH"/>
    <property type="match status" value="1"/>
</dbReference>
<proteinExistence type="predicted"/>